<dbReference type="Proteomes" id="UP000653305">
    <property type="component" value="Unassembled WGS sequence"/>
</dbReference>
<sequence length="126" mass="14475">MDIFVIKQNPQLFLQGWTNDELELEMDMIRLVVKSLRSLRSQLAPNERHERRATFVHCRAKDILSEFDDAPVVCKVDVINGDLSGYLNQQGNINVDADEKLKKITCDRRFTVRIAGSVLVETSNRN</sequence>
<reference evidence="1" key="1">
    <citation type="submission" date="2020-07" db="EMBL/GenBank/DDBJ databases">
        <title>Ethylene signaling mediates host invasion by parasitic plants.</title>
        <authorList>
            <person name="Yoshida S."/>
        </authorList>
    </citation>
    <scope>NUCLEOTIDE SEQUENCE</scope>
    <source>
        <strain evidence="1">Okayama</strain>
    </source>
</reference>
<comment type="caution">
    <text evidence="1">The sequence shown here is derived from an EMBL/GenBank/DDBJ whole genome shotgun (WGS) entry which is preliminary data.</text>
</comment>
<keyword evidence="2" id="KW-1185">Reference proteome</keyword>
<dbReference type="OrthoDB" id="1742446at2759"/>
<gene>
    <name evidence="1" type="ORF">PHJA_002180300</name>
</gene>
<accession>A0A830CQ64</accession>
<dbReference type="AlphaFoldDB" id="A0A830CQ64"/>
<proteinExistence type="predicted"/>
<name>A0A830CQ64_9LAMI</name>
<evidence type="ECO:0000313" key="2">
    <source>
        <dbReference type="Proteomes" id="UP000653305"/>
    </source>
</evidence>
<dbReference type="EMBL" id="BMAC01000625">
    <property type="protein sequence ID" value="GFQ00363.1"/>
    <property type="molecule type" value="Genomic_DNA"/>
</dbReference>
<organism evidence="1 2">
    <name type="scientific">Phtheirospermum japonicum</name>
    <dbReference type="NCBI Taxonomy" id="374723"/>
    <lineage>
        <taxon>Eukaryota</taxon>
        <taxon>Viridiplantae</taxon>
        <taxon>Streptophyta</taxon>
        <taxon>Embryophyta</taxon>
        <taxon>Tracheophyta</taxon>
        <taxon>Spermatophyta</taxon>
        <taxon>Magnoliopsida</taxon>
        <taxon>eudicotyledons</taxon>
        <taxon>Gunneridae</taxon>
        <taxon>Pentapetalae</taxon>
        <taxon>asterids</taxon>
        <taxon>lamiids</taxon>
        <taxon>Lamiales</taxon>
        <taxon>Orobanchaceae</taxon>
        <taxon>Orobanchaceae incertae sedis</taxon>
        <taxon>Phtheirospermum</taxon>
    </lineage>
</organism>
<protein>
    <submittedName>
        <fullName evidence="1">Uncharacterized protein</fullName>
    </submittedName>
</protein>
<evidence type="ECO:0000313" key="1">
    <source>
        <dbReference type="EMBL" id="GFQ00363.1"/>
    </source>
</evidence>